<keyword evidence="2" id="KW-1185">Reference proteome</keyword>
<organism evidence="1 2">
    <name type="scientific">Candidatus Methanoperedens nitratireducens</name>
    <dbReference type="NCBI Taxonomy" id="1392998"/>
    <lineage>
        <taxon>Archaea</taxon>
        <taxon>Methanobacteriati</taxon>
        <taxon>Methanobacteriota</taxon>
        <taxon>Stenosarchaea group</taxon>
        <taxon>Methanomicrobia</taxon>
        <taxon>Methanosarcinales</taxon>
        <taxon>ANME-2 cluster</taxon>
        <taxon>Candidatus Methanoperedentaceae</taxon>
        <taxon>Candidatus Methanoperedens</taxon>
    </lineage>
</organism>
<dbReference type="PROSITE" id="PS51343">
    <property type="entry name" value="PII_GLNB_DOM"/>
    <property type="match status" value="1"/>
</dbReference>
<name>A0A284VJR1_9EURY</name>
<evidence type="ECO:0000313" key="2">
    <source>
        <dbReference type="Proteomes" id="UP000218615"/>
    </source>
</evidence>
<dbReference type="Proteomes" id="UP000218615">
    <property type="component" value="Unassembled WGS sequence"/>
</dbReference>
<accession>A0A284VJR1</accession>
<dbReference type="EMBL" id="FZMP01000026">
    <property type="protein sequence ID" value="SNQ59526.1"/>
    <property type="molecule type" value="Genomic_DNA"/>
</dbReference>
<gene>
    <name evidence="1" type="ORF">MNV_1210009</name>
</gene>
<dbReference type="Pfam" id="PF00543">
    <property type="entry name" value="P-II"/>
    <property type="match status" value="1"/>
</dbReference>
<dbReference type="GO" id="GO:0030234">
    <property type="term" value="F:enzyme regulator activity"/>
    <property type="evidence" value="ECO:0007669"/>
    <property type="project" value="InterPro"/>
</dbReference>
<protein>
    <submittedName>
        <fullName evidence="1">Nitrogen regulatory protein P-II</fullName>
    </submittedName>
</protein>
<proteinExistence type="predicted"/>
<dbReference type="InterPro" id="IPR002187">
    <property type="entry name" value="N-reg_PII"/>
</dbReference>
<dbReference type="GO" id="GO:0006808">
    <property type="term" value="P:regulation of nitrogen utilization"/>
    <property type="evidence" value="ECO:0007669"/>
    <property type="project" value="InterPro"/>
</dbReference>
<dbReference type="SUPFAM" id="SSF54913">
    <property type="entry name" value="GlnB-like"/>
    <property type="match status" value="1"/>
</dbReference>
<dbReference type="InterPro" id="IPR015867">
    <property type="entry name" value="N-reg_PII/ATP_PRibTrfase_C"/>
</dbReference>
<reference evidence="2" key="1">
    <citation type="submission" date="2017-06" db="EMBL/GenBank/DDBJ databases">
        <authorList>
            <person name="Cremers G."/>
        </authorList>
    </citation>
    <scope>NUCLEOTIDE SEQUENCE [LARGE SCALE GENOMIC DNA]</scope>
</reference>
<dbReference type="STRING" id="1392998.ANME2D_02782"/>
<dbReference type="InterPro" id="IPR011322">
    <property type="entry name" value="N-reg_PII-like_a/b"/>
</dbReference>
<dbReference type="RefSeq" id="WP_096203888.1">
    <property type="nucleotide sequence ID" value="NZ_FZMP01000026.1"/>
</dbReference>
<dbReference type="Gene3D" id="3.30.70.120">
    <property type="match status" value="1"/>
</dbReference>
<dbReference type="AlphaFoldDB" id="A0A284VJR1"/>
<evidence type="ECO:0000313" key="1">
    <source>
        <dbReference type="EMBL" id="SNQ59526.1"/>
    </source>
</evidence>
<sequence length="115" mass="12562">MSYLTNFNVIFTIVERGKSETIIRATHEAGAEGATVFFGRGTGIHEKRKILGIPIEPEKEIVITLIEKEKTDAVLEAIVSAGKLNEPGKGRAFVVSVEKMTGALHLEQKNKQDNG</sequence>
<dbReference type="SMART" id="SM00938">
    <property type="entry name" value="P-II"/>
    <property type="match status" value="1"/>
</dbReference>
<dbReference type="OrthoDB" id="145191at2157"/>